<gene>
    <name evidence="1" type="ORF">BS297_07225</name>
</gene>
<dbReference type="AlphaFoldDB" id="A0A0C3A220"/>
<dbReference type="KEGG" id="reb:XU06_31240"/>
<comment type="caution">
    <text evidence="1">The sequence shown here is derived from an EMBL/GenBank/DDBJ whole genome shotgun (WGS) entry which is preliminary data.</text>
</comment>
<evidence type="ECO:0000313" key="2">
    <source>
        <dbReference type="Proteomes" id="UP000325576"/>
    </source>
</evidence>
<evidence type="ECO:0000313" key="1">
    <source>
        <dbReference type="EMBL" id="KAB2586036.1"/>
    </source>
</evidence>
<reference evidence="1 2" key="1">
    <citation type="journal article" date="2017" name="Poromechanics V (2013)">
        <title>Genomic Characterization of the Arsenic-Tolerant Actinobacterium, &lt;i&gt;Rhodococcus erythropolis&lt;/i&gt; S43.</title>
        <authorList>
            <person name="Retamal-Morales G."/>
            <person name="Mehnert M."/>
            <person name="Schwabe R."/>
            <person name="Tischler D."/>
            <person name="Schloemann M."/>
            <person name="Levican G.J."/>
        </authorList>
    </citation>
    <scope>NUCLEOTIDE SEQUENCE [LARGE SCALE GENOMIC DNA]</scope>
    <source>
        <strain evidence="1 2">S43</strain>
    </source>
</reference>
<name>A0A0C3A220_RHOER</name>
<dbReference type="Proteomes" id="UP000325576">
    <property type="component" value="Unassembled WGS sequence"/>
</dbReference>
<accession>A0A0C3A220</accession>
<protein>
    <submittedName>
        <fullName evidence="1">Uncharacterized protein</fullName>
    </submittedName>
</protein>
<proteinExistence type="predicted"/>
<organism evidence="1 2">
    <name type="scientific">Rhodococcus erythropolis</name>
    <name type="common">Arthrobacter picolinophilus</name>
    <dbReference type="NCBI Taxonomy" id="1833"/>
    <lineage>
        <taxon>Bacteria</taxon>
        <taxon>Bacillati</taxon>
        <taxon>Actinomycetota</taxon>
        <taxon>Actinomycetes</taxon>
        <taxon>Mycobacteriales</taxon>
        <taxon>Nocardiaceae</taxon>
        <taxon>Rhodococcus</taxon>
        <taxon>Rhodococcus erythropolis group</taxon>
    </lineage>
</organism>
<dbReference type="RefSeq" id="WP_042445464.1">
    <property type="nucleotide sequence ID" value="NZ_JAECSB010000022.1"/>
</dbReference>
<dbReference type="EMBL" id="MRBO01000249">
    <property type="protein sequence ID" value="KAB2586036.1"/>
    <property type="molecule type" value="Genomic_DNA"/>
</dbReference>
<sequence>MKTTADPTSTANAKQKPMITSVLVFGVTGSSARIVASRSFPSGEAQKDGPAATLVQLGSCVHCLPLREVTA</sequence>